<sequence length="369" mass="40237">MSRSNTMSFWPSTKRAEALESELSALKEAFAEVSEQKRSLEAGLEEEHCALAQSRAELQLSRRLMAGLGQFGSSLTELKGSFSELSDLLGSRRSEALKTRDESGRVRDGMAMLVQKLGGARQRVVSSAGQIEALEQETGGIISLVDVIDGVSDQTSLLALNASIEAARAGEHGRGFSVVATEVRNLAFRAGEATRQIDDAISRIRTQTSTVSGASKASSEEMEELAAEAETARDRLMSLIDLAGTSSTALGNAALLAEIELANLEELEIKLTVYQILAGLSDRKADTLPSETECRLGRWYYQGDGNEQYAGRLDFRAIEEPHRLVHVYAIEAVRAHHENRPEDALQALEAMEINNLDVMTRLRRLVSQA</sequence>
<gene>
    <name evidence="9" type="ORF">CLH62_06960</name>
</gene>
<dbReference type="InterPro" id="IPR025991">
    <property type="entry name" value="Chemoreceptor_zinc-bind_dom"/>
</dbReference>
<keyword evidence="4" id="KW-0472">Membrane</keyword>
<dbReference type="SMART" id="SM00283">
    <property type="entry name" value="MA"/>
    <property type="match status" value="1"/>
</dbReference>
<keyword evidence="2" id="KW-0812">Transmembrane</keyword>
<evidence type="ECO:0000259" key="8">
    <source>
        <dbReference type="PROSITE" id="PS50111"/>
    </source>
</evidence>
<evidence type="ECO:0000256" key="3">
    <source>
        <dbReference type="ARBA" id="ARBA00022989"/>
    </source>
</evidence>
<dbReference type="Proteomes" id="UP000229044">
    <property type="component" value="Unassembled WGS sequence"/>
</dbReference>
<protein>
    <recommendedName>
        <fullName evidence="8">Methyl-accepting transducer domain-containing protein</fullName>
    </recommendedName>
</protein>
<feature type="domain" description="Methyl-accepting transducer" evidence="8">
    <location>
        <begin position="66"/>
        <end position="281"/>
    </location>
</feature>
<keyword evidence="5 6" id="KW-0807">Transducer</keyword>
<comment type="subcellular location">
    <subcellularLocation>
        <location evidence="1">Membrane</location>
        <topology evidence="1">Multi-pass membrane protein</topology>
    </subcellularLocation>
</comment>
<keyword evidence="3" id="KW-1133">Transmembrane helix</keyword>
<reference evidence="9 10" key="1">
    <citation type="submission" date="2017-09" db="EMBL/GenBank/DDBJ databases">
        <title>The draft genome sequences of Marinobacter guineae M3B.</title>
        <authorList>
            <person name="Cao J."/>
        </authorList>
    </citation>
    <scope>NUCLEOTIDE SEQUENCE [LARGE SCALE GENOMIC DNA]</scope>
    <source>
        <strain evidence="9 10">M3B</strain>
    </source>
</reference>
<evidence type="ECO:0000256" key="6">
    <source>
        <dbReference type="PROSITE-ProRule" id="PRU00284"/>
    </source>
</evidence>
<evidence type="ECO:0000313" key="9">
    <source>
        <dbReference type="EMBL" id="PHQ27305.1"/>
    </source>
</evidence>
<evidence type="ECO:0000256" key="5">
    <source>
        <dbReference type="ARBA" id="ARBA00023224"/>
    </source>
</evidence>
<dbReference type="Gene3D" id="1.20.120.30">
    <property type="entry name" value="Aspartate receptor, ligand-binding domain"/>
    <property type="match status" value="1"/>
</dbReference>
<dbReference type="Gene3D" id="6.10.250.3200">
    <property type="match status" value="1"/>
</dbReference>
<dbReference type="PANTHER" id="PTHR32089:SF119">
    <property type="entry name" value="METHYL-ACCEPTING CHEMOTAXIS PROTEIN CTPL"/>
    <property type="match status" value="1"/>
</dbReference>
<name>A0A2G1VKM1_9GAMM</name>
<keyword evidence="7" id="KW-0175">Coiled coil</keyword>
<dbReference type="GO" id="GO:0006935">
    <property type="term" value="P:chemotaxis"/>
    <property type="evidence" value="ECO:0007669"/>
    <property type="project" value="UniProtKB-ARBA"/>
</dbReference>
<proteinExistence type="predicted"/>
<dbReference type="OrthoDB" id="9808588at2"/>
<dbReference type="EMBL" id="NTFI01000001">
    <property type="protein sequence ID" value="PHQ27305.1"/>
    <property type="molecule type" value="Genomic_DNA"/>
</dbReference>
<dbReference type="Pfam" id="PF13682">
    <property type="entry name" value="CZB"/>
    <property type="match status" value="1"/>
</dbReference>
<evidence type="ECO:0000256" key="2">
    <source>
        <dbReference type="ARBA" id="ARBA00022692"/>
    </source>
</evidence>
<feature type="coiled-coil region" evidence="7">
    <location>
        <begin position="215"/>
        <end position="242"/>
    </location>
</feature>
<accession>A0A2G1VKM1</accession>
<dbReference type="GO" id="GO:0007165">
    <property type="term" value="P:signal transduction"/>
    <property type="evidence" value="ECO:0007669"/>
    <property type="project" value="UniProtKB-KW"/>
</dbReference>
<dbReference type="GO" id="GO:0016020">
    <property type="term" value="C:membrane"/>
    <property type="evidence" value="ECO:0007669"/>
    <property type="project" value="UniProtKB-SubCell"/>
</dbReference>
<evidence type="ECO:0000256" key="4">
    <source>
        <dbReference type="ARBA" id="ARBA00023136"/>
    </source>
</evidence>
<evidence type="ECO:0000256" key="1">
    <source>
        <dbReference type="ARBA" id="ARBA00004141"/>
    </source>
</evidence>
<dbReference type="AlphaFoldDB" id="A0A2G1VKM1"/>
<organism evidence="9 10">
    <name type="scientific">Marinobacter guineae</name>
    <dbReference type="NCBI Taxonomy" id="432303"/>
    <lineage>
        <taxon>Bacteria</taxon>
        <taxon>Pseudomonadati</taxon>
        <taxon>Pseudomonadota</taxon>
        <taxon>Gammaproteobacteria</taxon>
        <taxon>Pseudomonadales</taxon>
        <taxon>Marinobacteraceae</taxon>
        <taxon>Marinobacter</taxon>
    </lineage>
</organism>
<dbReference type="Pfam" id="PF00015">
    <property type="entry name" value="MCPsignal"/>
    <property type="match status" value="1"/>
</dbReference>
<dbReference type="PANTHER" id="PTHR32089">
    <property type="entry name" value="METHYL-ACCEPTING CHEMOTAXIS PROTEIN MCPB"/>
    <property type="match status" value="1"/>
</dbReference>
<comment type="caution">
    <text evidence="9">The sequence shown here is derived from an EMBL/GenBank/DDBJ whole genome shotgun (WGS) entry which is preliminary data.</text>
</comment>
<dbReference type="InterPro" id="IPR004089">
    <property type="entry name" value="MCPsignal_dom"/>
</dbReference>
<evidence type="ECO:0000256" key="7">
    <source>
        <dbReference type="SAM" id="Coils"/>
    </source>
</evidence>
<dbReference type="PROSITE" id="PS50111">
    <property type="entry name" value="CHEMOTAXIS_TRANSDUC_2"/>
    <property type="match status" value="1"/>
</dbReference>
<dbReference type="SUPFAM" id="SSF58104">
    <property type="entry name" value="Methyl-accepting chemotaxis protein (MCP) signaling domain"/>
    <property type="match status" value="1"/>
</dbReference>
<evidence type="ECO:0000313" key="10">
    <source>
        <dbReference type="Proteomes" id="UP000229044"/>
    </source>
</evidence>
<keyword evidence="10" id="KW-1185">Reference proteome</keyword>